<organism evidence="1">
    <name type="scientific">Anguilla anguilla</name>
    <name type="common">European freshwater eel</name>
    <name type="synonym">Muraena anguilla</name>
    <dbReference type="NCBI Taxonomy" id="7936"/>
    <lineage>
        <taxon>Eukaryota</taxon>
        <taxon>Metazoa</taxon>
        <taxon>Chordata</taxon>
        <taxon>Craniata</taxon>
        <taxon>Vertebrata</taxon>
        <taxon>Euteleostomi</taxon>
        <taxon>Actinopterygii</taxon>
        <taxon>Neopterygii</taxon>
        <taxon>Teleostei</taxon>
        <taxon>Anguilliformes</taxon>
        <taxon>Anguillidae</taxon>
        <taxon>Anguilla</taxon>
    </lineage>
</organism>
<reference evidence="1" key="2">
    <citation type="journal article" date="2015" name="Fish Shellfish Immunol.">
        <title>Early steps in the European eel (Anguilla anguilla)-Vibrio vulnificus interaction in the gills: Role of the RtxA13 toxin.</title>
        <authorList>
            <person name="Callol A."/>
            <person name="Pajuelo D."/>
            <person name="Ebbesson L."/>
            <person name="Teles M."/>
            <person name="MacKenzie S."/>
            <person name="Amaro C."/>
        </authorList>
    </citation>
    <scope>NUCLEOTIDE SEQUENCE</scope>
</reference>
<protein>
    <submittedName>
        <fullName evidence="1">Uncharacterized protein</fullName>
    </submittedName>
</protein>
<dbReference type="EMBL" id="GBXM01015448">
    <property type="protein sequence ID" value="JAH93129.1"/>
    <property type="molecule type" value="Transcribed_RNA"/>
</dbReference>
<accession>A0A0E9WRS2</accession>
<reference evidence="1" key="1">
    <citation type="submission" date="2014-11" db="EMBL/GenBank/DDBJ databases">
        <authorList>
            <person name="Amaro Gonzalez C."/>
        </authorList>
    </citation>
    <scope>NUCLEOTIDE SEQUENCE</scope>
</reference>
<name>A0A0E9WRS2_ANGAN</name>
<dbReference type="AlphaFoldDB" id="A0A0E9WRS2"/>
<proteinExistence type="predicted"/>
<sequence length="55" mass="6333">MSELSSLIEINILMRTLRNVRRRHCGRRSGGQANGHSHQNWTQCAFVMVSKQSHI</sequence>
<evidence type="ECO:0000313" key="1">
    <source>
        <dbReference type="EMBL" id="JAH93129.1"/>
    </source>
</evidence>